<keyword evidence="4" id="KW-1267">Proteomics identification</keyword>
<dbReference type="PANTHER" id="PTHR45642">
    <property type="entry name" value="GDSL ESTERASE/LIPASE EXL3"/>
    <property type="match status" value="1"/>
</dbReference>
<dbReference type="InterPro" id="IPR001087">
    <property type="entry name" value="GDSL"/>
</dbReference>
<name>A0A804LZE1_MAIZE</name>
<dbReference type="GO" id="GO:0016788">
    <property type="term" value="F:hydrolase activity, acting on ester bonds"/>
    <property type="evidence" value="ECO:0007669"/>
    <property type="project" value="InterPro"/>
</dbReference>
<dbReference type="FunCoup" id="A0A804LZE1">
    <property type="interactions" value="142"/>
</dbReference>
<evidence type="ECO:0007829" key="4">
    <source>
        <dbReference type="PeptideAtlas" id="A0A804LZE1"/>
    </source>
</evidence>
<dbReference type="Pfam" id="PF00657">
    <property type="entry name" value="Lipase_GDSL"/>
    <property type="match status" value="1"/>
</dbReference>
<dbReference type="InterPro" id="IPR050592">
    <property type="entry name" value="GDSL_lipolytic_enzyme"/>
</dbReference>
<dbReference type="InterPro" id="IPR035669">
    <property type="entry name" value="SGNH_plant_lipase-like"/>
</dbReference>
<keyword evidence="3" id="KW-1185">Reference proteome</keyword>
<dbReference type="EnsemblPlants" id="Zm00001eb047450_T001">
    <property type="protein sequence ID" value="Zm00001eb047450_P001"/>
    <property type="gene ID" value="Zm00001eb047450"/>
</dbReference>
<organism evidence="2 3">
    <name type="scientific">Zea mays</name>
    <name type="common">Maize</name>
    <dbReference type="NCBI Taxonomy" id="4577"/>
    <lineage>
        <taxon>Eukaryota</taxon>
        <taxon>Viridiplantae</taxon>
        <taxon>Streptophyta</taxon>
        <taxon>Embryophyta</taxon>
        <taxon>Tracheophyta</taxon>
        <taxon>Spermatophyta</taxon>
        <taxon>Magnoliopsida</taxon>
        <taxon>Liliopsida</taxon>
        <taxon>Poales</taxon>
        <taxon>Poaceae</taxon>
        <taxon>PACMAD clade</taxon>
        <taxon>Panicoideae</taxon>
        <taxon>Andropogonodae</taxon>
        <taxon>Andropogoneae</taxon>
        <taxon>Tripsacinae</taxon>
        <taxon>Zea</taxon>
    </lineage>
</organism>
<dbReference type="Gene3D" id="3.40.50.1110">
    <property type="entry name" value="SGNH hydrolase"/>
    <property type="match status" value="1"/>
</dbReference>
<evidence type="ECO:0000256" key="1">
    <source>
        <dbReference type="ARBA" id="ARBA00008668"/>
    </source>
</evidence>
<dbReference type="InterPro" id="IPR036514">
    <property type="entry name" value="SGNH_hydro_sf"/>
</dbReference>
<accession>A0A804LZE1</accession>
<dbReference type="PANTHER" id="PTHR45642:SF150">
    <property type="entry name" value="GDSL ESTERASE_LIPASE EXL3"/>
    <property type="match status" value="1"/>
</dbReference>
<sequence length="408" mass="44849">MERRRTKVSPTLVFPSMQSPILVLYLQHLLRSSIRQIAVAAPKMVSRRTLLVMMATVVVLHRSRTLCAAASAAAAPPATTKQARTPALFVFGDSIVDPGNNNALTTTVRCNFPPYGQDFPGHNATGRFSNGRVPGDIVASRLGIKEHLPAYLGTELSDFDLLTGVSFASGGCGFDPLTAELVSVLTMDNQLDLFKEYKEKLERVAGGAHRAADIVSRSLYMVVTGTDDLANTYFTTPFRRDYDLESYIEFVVQCASDFIKKLYGLGARRINIAGAPPIGCVPSQRTNAGGLDRECVPLYNQAAVVFNAALEKEIKRLNGSDALPASVLQYIDLYTPLLDMIQRPDAYGFNVTNRGCCGTGVFEVTLTCNRYTAEPCRDPSKFLFWDTYHLTERGYDLLMAQIINRYGV</sequence>
<proteinExistence type="evidence at protein level"/>
<dbReference type="InParanoid" id="A0A804LZE1"/>
<reference evidence="3" key="1">
    <citation type="submission" date="2015-12" db="EMBL/GenBank/DDBJ databases">
        <title>Update maize B73 reference genome by single molecule sequencing technologies.</title>
        <authorList>
            <consortium name="Maize Genome Sequencing Project"/>
            <person name="Ware D."/>
        </authorList>
    </citation>
    <scope>NUCLEOTIDE SEQUENCE [LARGE SCALE GENOMIC DNA]</scope>
    <source>
        <strain evidence="3">cv. B73</strain>
    </source>
</reference>
<dbReference type="Gramene" id="Zm00001eb047450_T001">
    <property type="protein sequence ID" value="Zm00001eb047450_P001"/>
    <property type="gene ID" value="Zm00001eb047450"/>
</dbReference>
<reference evidence="2" key="2">
    <citation type="submission" date="2019-07" db="EMBL/GenBank/DDBJ databases">
        <authorList>
            <person name="Seetharam A."/>
            <person name="Woodhouse M."/>
            <person name="Cannon E."/>
        </authorList>
    </citation>
    <scope>NUCLEOTIDE SEQUENCE [LARGE SCALE GENOMIC DNA]</scope>
    <source>
        <strain evidence="2">cv. B73</strain>
    </source>
</reference>
<dbReference type="CDD" id="cd01837">
    <property type="entry name" value="SGNH_plant_lipase_like"/>
    <property type="match status" value="1"/>
</dbReference>
<dbReference type="FunFam" id="3.40.50.1110:FF:000003">
    <property type="entry name" value="GDSL esterase/lipase APG"/>
    <property type="match status" value="1"/>
</dbReference>
<reference evidence="2" key="3">
    <citation type="submission" date="2021-05" db="UniProtKB">
        <authorList>
            <consortium name="EnsemblPlants"/>
        </authorList>
    </citation>
    <scope>IDENTIFICATION</scope>
    <source>
        <strain evidence="2">cv. B73</strain>
    </source>
</reference>
<evidence type="ECO:0000313" key="3">
    <source>
        <dbReference type="Proteomes" id="UP000007305"/>
    </source>
</evidence>
<dbReference type="Proteomes" id="UP000007305">
    <property type="component" value="Chromosome 1"/>
</dbReference>
<comment type="similarity">
    <text evidence="1">Belongs to the 'GDSL' lipolytic enzyme family.</text>
</comment>
<evidence type="ECO:0000313" key="2">
    <source>
        <dbReference type="EnsemblPlants" id="Zm00001eb047450_P001"/>
    </source>
</evidence>
<dbReference type="AlphaFoldDB" id="A0A804LZE1"/>
<evidence type="ECO:0008006" key="5">
    <source>
        <dbReference type="Google" id="ProtNLM"/>
    </source>
</evidence>
<protein>
    <recommendedName>
        <fullName evidence="5">GDSL esterase/lipase EXL3</fullName>
    </recommendedName>
</protein>
<dbReference type="SUPFAM" id="SSF52266">
    <property type="entry name" value="SGNH hydrolase"/>
    <property type="match status" value="1"/>
</dbReference>